<dbReference type="OrthoDB" id="6716891at2"/>
<protein>
    <submittedName>
        <fullName evidence="3">MerR family transcriptional regulator</fullName>
    </submittedName>
</protein>
<proteinExistence type="predicted"/>
<dbReference type="PRINTS" id="PR00040">
    <property type="entry name" value="HTHMERR"/>
</dbReference>
<dbReference type="Proteomes" id="UP000307768">
    <property type="component" value="Unassembled WGS sequence"/>
</dbReference>
<accession>A0A5Q6RK31</accession>
<name>A0A5Q6RK31_9ACTN</name>
<evidence type="ECO:0000313" key="3">
    <source>
        <dbReference type="EMBL" id="KAA1418382.1"/>
    </source>
</evidence>
<dbReference type="EMBL" id="VDFQ02000007">
    <property type="protein sequence ID" value="KAA1418382.1"/>
    <property type="molecule type" value="Genomic_DNA"/>
</dbReference>
<dbReference type="InterPro" id="IPR047057">
    <property type="entry name" value="MerR_fam"/>
</dbReference>
<sequence>MPETHHDDQSAADAQAVEELTVDELASRVGMTVRNVRAYASRGLLAPPRLEGRTGYYSQSHVAQLTLVRTLLERGFTLQAVEKALLDKTPKTADYALDLITVLDSPLARERESELMSRSHLSALAGIPRDADLAERLVERGLATIVDDDTLEVHHPEVVRAGASAISLGLRPETVLDLLPAMTPPLRAVADDLVRRVRDDIWQPFVQDGMPDDRWQEIVTAIANLLPVAAQAVVAVFRDELAHAIDEALGEELEALGNRDPQP</sequence>
<dbReference type="Gene3D" id="1.10.1660.10">
    <property type="match status" value="1"/>
</dbReference>
<dbReference type="RefSeq" id="WP_149771689.1">
    <property type="nucleotide sequence ID" value="NZ_VDFQ02000007.1"/>
</dbReference>
<dbReference type="GO" id="GO:0003677">
    <property type="term" value="F:DNA binding"/>
    <property type="evidence" value="ECO:0007669"/>
    <property type="project" value="UniProtKB-KW"/>
</dbReference>
<gene>
    <name evidence="3" type="ORF">FE697_021420</name>
</gene>
<organism evidence="3 4">
    <name type="scientific">Mumia zhuanghuii</name>
    <dbReference type="NCBI Taxonomy" id="2585211"/>
    <lineage>
        <taxon>Bacteria</taxon>
        <taxon>Bacillati</taxon>
        <taxon>Actinomycetota</taxon>
        <taxon>Actinomycetes</taxon>
        <taxon>Propionibacteriales</taxon>
        <taxon>Nocardioidaceae</taxon>
        <taxon>Mumia</taxon>
    </lineage>
</organism>
<dbReference type="PANTHER" id="PTHR30204:SF93">
    <property type="entry name" value="HTH MERR-TYPE DOMAIN-CONTAINING PROTEIN"/>
    <property type="match status" value="1"/>
</dbReference>
<dbReference type="SUPFAM" id="SSF46955">
    <property type="entry name" value="Putative DNA-binding domain"/>
    <property type="match status" value="1"/>
</dbReference>
<evidence type="ECO:0000259" key="2">
    <source>
        <dbReference type="PROSITE" id="PS50937"/>
    </source>
</evidence>
<dbReference type="GO" id="GO:0003700">
    <property type="term" value="F:DNA-binding transcription factor activity"/>
    <property type="evidence" value="ECO:0007669"/>
    <property type="project" value="InterPro"/>
</dbReference>
<dbReference type="InterPro" id="IPR000551">
    <property type="entry name" value="MerR-type_HTH_dom"/>
</dbReference>
<feature type="domain" description="HTH merR-type" evidence="2">
    <location>
        <begin position="19"/>
        <end position="87"/>
    </location>
</feature>
<reference evidence="3 4" key="1">
    <citation type="submission" date="2019-09" db="EMBL/GenBank/DDBJ databases">
        <title>Mumia zhuanghuii sp. nov. isolated from the intestinal contents of plateau pika (Ochotona curzoniae) in the Qinghai-Tibet plateau of China.</title>
        <authorList>
            <person name="Tian Z."/>
        </authorList>
    </citation>
    <scope>NUCLEOTIDE SEQUENCE [LARGE SCALE GENOMIC DNA]</scope>
    <source>
        <strain evidence="4">350</strain>
    </source>
</reference>
<evidence type="ECO:0000313" key="4">
    <source>
        <dbReference type="Proteomes" id="UP000307768"/>
    </source>
</evidence>
<evidence type="ECO:0000256" key="1">
    <source>
        <dbReference type="ARBA" id="ARBA00023125"/>
    </source>
</evidence>
<comment type="caution">
    <text evidence="3">The sequence shown here is derived from an EMBL/GenBank/DDBJ whole genome shotgun (WGS) entry which is preliminary data.</text>
</comment>
<keyword evidence="1" id="KW-0238">DNA-binding</keyword>
<dbReference type="AlphaFoldDB" id="A0A5Q6RK31"/>
<dbReference type="InterPro" id="IPR009061">
    <property type="entry name" value="DNA-bd_dom_put_sf"/>
</dbReference>
<dbReference type="PROSITE" id="PS50937">
    <property type="entry name" value="HTH_MERR_2"/>
    <property type="match status" value="1"/>
</dbReference>
<dbReference type="PANTHER" id="PTHR30204">
    <property type="entry name" value="REDOX-CYCLING DRUG-SENSING TRANSCRIPTIONAL ACTIVATOR SOXR"/>
    <property type="match status" value="1"/>
</dbReference>
<dbReference type="Pfam" id="PF13411">
    <property type="entry name" value="MerR_1"/>
    <property type="match status" value="1"/>
</dbReference>
<dbReference type="SMART" id="SM00422">
    <property type="entry name" value="HTH_MERR"/>
    <property type="match status" value="1"/>
</dbReference>